<reference evidence="4 5" key="1">
    <citation type="submission" date="2020-08" db="EMBL/GenBank/DDBJ databases">
        <title>Description of novel Pseudomonas species.</title>
        <authorList>
            <person name="Duman M."/>
            <person name="Mulet M."/>
            <person name="Altun S."/>
            <person name="Saticioglu I.B."/>
            <person name="Lalucat J."/>
            <person name="Garcia-Valdes E."/>
        </authorList>
    </citation>
    <scope>NUCLEOTIDE SEQUENCE [LARGE SCALE GENOMIC DNA]</scope>
    <source>
        <strain evidence="4 5">P66</strain>
    </source>
</reference>
<comment type="caution">
    <text evidence="4">The sequence shown here is derived from an EMBL/GenBank/DDBJ whole genome shotgun (WGS) entry which is preliminary data.</text>
</comment>
<proteinExistence type="predicted"/>
<dbReference type="SMART" id="SM00448">
    <property type="entry name" value="REC"/>
    <property type="match status" value="1"/>
</dbReference>
<dbReference type="PANTHER" id="PTHR44591">
    <property type="entry name" value="STRESS RESPONSE REGULATOR PROTEIN 1"/>
    <property type="match status" value="1"/>
</dbReference>
<organism evidence="4 5">
    <name type="scientific">Pseudomonas arcuscaelestis</name>
    <dbReference type="NCBI Taxonomy" id="2710591"/>
    <lineage>
        <taxon>Bacteria</taxon>
        <taxon>Pseudomonadati</taxon>
        <taxon>Pseudomonadota</taxon>
        <taxon>Gammaproteobacteria</taxon>
        <taxon>Pseudomonadales</taxon>
        <taxon>Pseudomonadaceae</taxon>
        <taxon>Pseudomonas</taxon>
    </lineage>
</organism>
<evidence type="ECO:0000256" key="2">
    <source>
        <dbReference type="PROSITE-ProRule" id="PRU00169"/>
    </source>
</evidence>
<protein>
    <submittedName>
        <fullName evidence="4">Response regulator</fullName>
    </submittedName>
</protein>
<name>A0ABS2C666_9PSED</name>
<dbReference type="InterPro" id="IPR011006">
    <property type="entry name" value="CheY-like_superfamily"/>
</dbReference>
<evidence type="ECO:0000313" key="5">
    <source>
        <dbReference type="Proteomes" id="UP000745663"/>
    </source>
</evidence>
<dbReference type="PANTHER" id="PTHR44591:SF3">
    <property type="entry name" value="RESPONSE REGULATORY DOMAIN-CONTAINING PROTEIN"/>
    <property type="match status" value="1"/>
</dbReference>
<dbReference type="PROSITE" id="PS50110">
    <property type="entry name" value="RESPONSE_REGULATORY"/>
    <property type="match status" value="1"/>
</dbReference>
<evidence type="ECO:0000256" key="1">
    <source>
        <dbReference type="ARBA" id="ARBA00022553"/>
    </source>
</evidence>
<dbReference type="InterPro" id="IPR001789">
    <property type="entry name" value="Sig_transdc_resp-reg_receiver"/>
</dbReference>
<dbReference type="Pfam" id="PF00072">
    <property type="entry name" value="Response_reg"/>
    <property type="match status" value="1"/>
</dbReference>
<dbReference type="RefSeq" id="WP_203481287.1">
    <property type="nucleotide sequence ID" value="NZ_JACOPV010000025.1"/>
</dbReference>
<dbReference type="InterPro" id="IPR050595">
    <property type="entry name" value="Bact_response_regulator"/>
</dbReference>
<evidence type="ECO:0000259" key="3">
    <source>
        <dbReference type="PROSITE" id="PS50110"/>
    </source>
</evidence>
<keyword evidence="5" id="KW-1185">Reference proteome</keyword>
<dbReference type="Gene3D" id="3.40.50.2300">
    <property type="match status" value="1"/>
</dbReference>
<evidence type="ECO:0000313" key="4">
    <source>
        <dbReference type="EMBL" id="MBM5461353.1"/>
    </source>
</evidence>
<dbReference type="Proteomes" id="UP000745663">
    <property type="component" value="Unassembled WGS sequence"/>
</dbReference>
<sequence>MSTILVVDDEYLIADILGMFLEDEGFEVIRAGDGEQALQALERTRVELVITDYMMPRLNGKDLAMKIRENEQLRHLPMILISGAQAHEGWDSPELFAAVFEKPFDIPKLIAAVNQLLRPPKSS</sequence>
<keyword evidence="1 2" id="KW-0597">Phosphoprotein</keyword>
<gene>
    <name evidence="4" type="ORF">H8F21_27730</name>
</gene>
<dbReference type="EMBL" id="JACOPV010000025">
    <property type="protein sequence ID" value="MBM5461353.1"/>
    <property type="molecule type" value="Genomic_DNA"/>
</dbReference>
<accession>A0ABS2C666</accession>
<feature type="modified residue" description="4-aspartylphosphate" evidence="2">
    <location>
        <position position="52"/>
    </location>
</feature>
<dbReference type="SUPFAM" id="SSF52172">
    <property type="entry name" value="CheY-like"/>
    <property type="match status" value="1"/>
</dbReference>
<feature type="domain" description="Response regulatory" evidence="3">
    <location>
        <begin position="3"/>
        <end position="117"/>
    </location>
</feature>